<dbReference type="SUPFAM" id="SSF54534">
    <property type="entry name" value="FKBP-like"/>
    <property type="match status" value="1"/>
</dbReference>
<accession>A0A517QHV4</accession>
<evidence type="ECO:0000256" key="2">
    <source>
        <dbReference type="ARBA" id="ARBA00001947"/>
    </source>
</evidence>
<dbReference type="Proteomes" id="UP000315724">
    <property type="component" value="Chromosome"/>
</dbReference>
<dbReference type="SUPFAM" id="SSF63411">
    <property type="entry name" value="LuxS/MPP-like metallohydrolase"/>
    <property type="match status" value="4"/>
</dbReference>
<organism evidence="11 12">
    <name type="scientific">Thalassoglobus polymorphus</name>
    <dbReference type="NCBI Taxonomy" id="2527994"/>
    <lineage>
        <taxon>Bacteria</taxon>
        <taxon>Pseudomonadati</taxon>
        <taxon>Planctomycetota</taxon>
        <taxon>Planctomycetia</taxon>
        <taxon>Planctomycetales</taxon>
        <taxon>Planctomycetaceae</taxon>
        <taxon>Thalassoglobus</taxon>
    </lineage>
</organism>
<evidence type="ECO:0000256" key="7">
    <source>
        <dbReference type="PROSITE-ProRule" id="PRU00277"/>
    </source>
</evidence>
<dbReference type="Gene3D" id="3.30.830.10">
    <property type="entry name" value="Metalloenzyme, LuxS/M16 peptidase-like"/>
    <property type="match status" value="4"/>
</dbReference>
<protein>
    <recommendedName>
        <fullName evidence="4 7">peptidylprolyl isomerase</fullName>
        <ecNumber evidence="4 7">5.2.1.8</ecNumber>
    </recommendedName>
</protein>
<dbReference type="PROSITE" id="PS00143">
    <property type="entry name" value="INSULINASE"/>
    <property type="match status" value="1"/>
</dbReference>
<evidence type="ECO:0000256" key="9">
    <source>
        <dbReference type="SAM" id="SignalP"/>
    </source>
</evidence>
<dbReference type="Pfam" id="PF05193">
    <property type="entry name" value="Peptidase_M16_C"/>
    <property type="match status" value="2"/>
</dbReference>
<dbReference type="GO" id="GO:0004222">
    <property type="term" value="F:metalloendopeptidase activity"/>
    <property type="evidence" value="ECO:0007669"/>
    <property type="project" value="InterPro"/>
</dbReference>
<dbReference type="InterPro" id="IPR011765">
    <property type="entry name" value="Pept_M16_N"/>
</dbReference>
<dbReference type="Pfam" id="PF00675">
    <property type="entry name" value="Peptidase_M16"/>
    <property type="match status" value="2"/>
</dbReference>
<keyword evidence="5 7" id="KW-0697">Rotamase</keyword>
<dbReference type="EMBL" id="CP036267">
    <property type="protein sequence ID" value="QDT31198.1"/>
    <property type="molecule type" value="Genomic_DNA"/>
</dbReference>
<dbReference type="InterPro" id="IPR001179">
    <property type="entry name" value="PPIase_FKBP_dom"/>
</dbReference>
<dbReference type="EC" id="5.2.1.8" evidence="4 7"/>
<evidence type="ECO:0000313" key="11">
    <source>
        <dbReference type="EMBL" id="QDT31198.1"/>
    </source>
</evidence>
<dbReference type="FunFam" id="3.10.50.40:FF:000006">
    <property type="entry name" value="Peptidyl-prolyl cis-trans isomerase"/>
    <property type="match status" value="1"/>
</dbReference>
<gene>
    <name evidence="11" type="ORF">Mal48_04300</name>
</gene>
<name>A0A517QHV4_9PLAN</name>
<evidence type="ECO:0000259" key="10">
    <source>
        <dbReference type="PROSITE" id="PS50059"/>
    </source>
</evidence>
<reference evidence="11 12" key="1">
    <citation type="submission" date="2019-02" db="EMBL/GenBank/DDBJ databases">
        <title>Deep-cultivation of Planctomycetes and their phenomic and genomic characterization uncovers novel biology.</title>
        <authorList>
            <person name="Wiegand S."/>
            <person name="Jogler M."/>
            <person name="Boedeker C."/>
            <person name="Pinto D."/>
            <person name="Vollmers J."/>
            <person name="Rivas-Marin E."/>
            <person name="Kohn T."/>
            <person name="Peeters S.H."/>
            <person name="Heuer A."/>
            <person name="Rast P."/>
            <person name="Oberbeckmann S."/>
            <person name="Bunk B."/>
            <person name="Jeske O."/>
            <person name="Meyerdierks A."/>
            <person name="Storesund J.E."/>
            <person name="Kallscheuer N."/>
            <person name="Luecker S."/>
            <person name="Lage O.M."/>
            <person name="Pohl T."/>
            <person name="Merkel B.J."/>
            <person name="Hornburger P."/>
            <person name="Mueller R.-W."/>
            <person name="Bruemmer F."/>
            <person name="Labrenz M."/>
            <person name="Spormann A.M."/>
            <person name="Op den Camp H."/>
            <person name="Overmann J."/>
            <person name="Amann R."/>
            <person name="Jetten M.S.M."/>
            <person name="Mascher T."/>
            <person name="Medema M.H."/>
            <person name="Devos D.P."/>
            <person name="Kaster A.-K."/>
            <person name="Ovreas L."/>
            <person name="Rohde M."/>
            <person name="Galperin M.Y."/>
            <person name="Jogler C."/>
        </authorList>
    </citation>
    <scope>NUCLEOTIDE SEQUENCE [LARGE SCALE GENOMIC DNA]</scope>
    <source>
        <strain evidence="11 12">Mal48</strain>
    </source>
</reference>
<feature type="chain" id="PRO_5022184632" description="peptidylprolyl isomerase" evidence="9">
    <location>
        <begin position="26"/>
        <end position="1036"/>
    </location>
</feature>
<dbReference type="PROSITE" id="PS50059">
    <property type="entry name" value="FKBP_PPIASE"/>
    <property type="match status" value="1"/>
</dbReference>
<evidence type="ECO:0000313" key="12">
    <source>
        <dbReference type="Proteomes" id="UP000315724"/>
    </source>
</evidence>
<dbReference type="GO" id="GO:0046872">
    <property type="term" value="F:metal ion binding"/>
    <property type="evidence" value="ECO:0007669"/>
    <property type="project" value="InterPro"/>
</dbReference>
<keyword evidence="6 7" id="KW-0413">Isomerase</keyword>
<dbReference type="Gene3D" id="3.10.50.40">
    <property type="match status" value="1"/>
</dbReference>
<proteinExistence type="inferred from homology"/>
<dbReference type="InterPro" id="IPR011249">
    <property type="entry name" value="Metalloenz_LuxS/M16"/>
</dbReference>
<dbReference type="KEGG" id="tpol:Mal48_04300"/>
<evidence type="ECO:0000256" key="5">
    <source>
        <dbReference type="ARBA" id="ARBA00023110"/>
    </source>
</evidence>
<feature type="domain" description="PPIase FKBP-type" evidence="10">
    <location>
        <begin position="950"/>
        <end position="1036"/>
    </location>
</feature>
<evidence type="ECO:0000256" key="3">
    <source>
        <dbReference type="ARBA" id="ARBA00007261"/>
    </source>
</evidence>
<keyword evidence="9" id="KW-0732">Signal</keyword>
<evidence type="ECO:0000256" key="4">
    <source>
        <dbReference type="ARBA" id="ARBA00013194"/>
    </source>
</evidence>
<evidence type="ECO:0000256" key="1">
    <source>
        <dbReference type="ARBA" id="ARBA00000971"/>
    </source>
</evidence>
<dbReference type="InterPro" id="IPR050361">
    <property type="entry name" value="MPP/UQCRC_Complex"/>
</dbReference>
<comment type="similarity">
    <text evidence="3 8">Belongs to the peptidase M16 family.</text>
</comment>
<dbReference type="PANTHER" id="PTHR11851">
    <property type="entry name" value="METALLOPROTEASE"/>
    <property type="match status" value="1"/>
</dbReference>
<dbReference type="InterPro" id="IPR001431">
    <property type="entry name" value="Pept_M16_Zn_BS"/>
</dbReference>
<dbReference type="InterPro" id="IPR046357">
    <property type="entry name" value="PPIase_dom_sf"/>
</dbReference>
<dbReference type="GO" id="GO:0006508">
    <property type="term" value="P:proteolysis"/>
    <property type="evidence" value="ECO:0007669"/>
    <property type="project" value="InterPro"/>
</dbReference>
<sequence length="1036" mass="115006" precursor="true">MFRYGFFLFAAGIVLNMTGASQAIAAEEVTSVEGITEYQLENGVRVLLFPDPSKPQVTVNMTVFVGSRHEGYGEAGMAHLLEHMLFKGTPTHPNIPKLLQESGASFNGTTWLDRTNYYETLPASPENLSMALKLEADRLINSYVKGEDLESEMSVVRSEFERGENSPSRILGQRVTSAAYEWHNYGQSTIGNRADIERVPVESLRRFYKKYYQPDNVMVIVAGAFDPEFALAEINAHFGGIPRPDRVLEGTYTEEPAQDGERMVTLRRVGDVGLAAALYHISAGAHPDYVAIDVFEHIMTASPSGRLYKGLVESKLAASVSGAAYSLHDPGMLRFMAEASPGVDPRDVLSKMLEIVETAGEDGVTEEEVERAKTYWMKTWEMSFADSSKLAVQLSEWAAQGDWRLMFMYRDRLEAVTPEDVDRAAKKYVRQSNRTAGLFIPTKEPDRVTIPETPDLAEMIGDYKGREAVAMGEAFDVSPENIESRTTRLTLPSGVKAAFLPKKTRGESVVVQVNLRYGNSEALKGLSTACDLLPTLMTRGTKDLSRQQLQDLLNQKKAKLAASGTAGLASFDIQTRKEYLPEVLDVLRQVLREPTLSPDELELIRNKRLTGYEQQLTDPMALAQTALVVATSEKYPRDDVRYAETIEEKIESWKNVSHDDVTKLFNEYLNGTNGEVAIVGDFEISEIQPLVESILTDWTSDIEFSRNPRSGDVDIKGKTEKILTPGKENATYLAGTVFPMKESNPDYIGLMMGNYVLGSSGLSSRLGDRVRQQEGLSYGVGSFMRSSPLDPRTTLMVYAIANPDNMPKVETAIREELELLIDKGVTDEELATAKKGYLEKQLVNRSSDDQLVNLLTNTAYLGRTMEYYSEQEAAIQKLTVDDVNAAVKKRLDLNHYLVIAAGDFDREKSDKAMKKDEPMTTEKETEFKATNSGLKYKIIKEGDGKAPVPANTVVCHYKGWLDNGETFDSSYDRGQPATFPLNGVIRGWTEGLQLIKEGGKIELEIPSDLGYGDRGFPPVIPGGATLHFEVELLEVK</sequence>
<dbReference type="PANTHER" id="PTHR11851:SF49">
    <property type="entry name" value="MITOCHONDRIAL-PROCESSING PEPTIDASE SUBUNIT ALPHA"/>
    <property type="match status" value="1"/>
</dbReference>
<dbReference type="OrthoDB" id="9811314at2"/>
<evidence type="ECO:0000256" key="6">
    <source>
        <dbReference type="ARBA" id="ARBA00023235"/>
    </source>
</evidence>
<dbReference type="Pfam" id="PF00254">
    <property type="entry name" value="FKBP_C"/>
    <property type="match status" value="1"/>
</dbReference>
<dbReference type="AlphaFoldDB" id="A0A517QHV4"/>
<dbReference type="GO" id="GO:0003755">
    <property type="term" value="F:peptidyl-prolyl cis-trans isomerase activity"/>
    <property type="evidence" value="ECO:0007669"/>
    <property type="project" value="UniProtKB-KW"/>
</dbReference>
<comment type="cofactor">
    <cofactor evidence="2">
        <name>Zn(2+)</name>
        <dbReference type="ChEBI" id="CHEBI:29105"/>
    </cofactor>
</comment>
<feature type="signal peptide" evidence="9">
    <location>
        <begin position="1"/>
        <end position="25"/>
    </location>
</feature>
<dbReference type="InterPro" id="IPR007863">
    <property type="entry name" value="Peptidase_M16_C"/>
</dbReference>
<evidence type="ECO:0000256" key="8">
    <source>
        <dbReference type="RuleBase" id="RU004447"/>
    </source>
</evidence>
<comment type="catalytic activity">
    <reaction evidence="1 7">
        <text>[protein]-peptidylproline (omega=180) = [protein]-peptidylproline (omega=0)</text>
        <dbReference type="Rhea" id="RHEA:16237"/>
        <dbReference type="Rhea" id="RHEA-COMP:10747"/>
        <dbReference type="Rhea" id="RHEA-COMP:10748"/>
        <dbReference type="ChEBI" id="CHEBI:83833"/>
        <dbReference type="ChEBI" id="CHEBI:83834"/>
        <dbReference type="EC" id="5.2.1.8"/>
    </reaction>
</comment>
<keyword evidence="12" id="KW-1185">Reference proteome</keyword>